<dbReference type="Proteomes" id="UP000223363">
    <property type="component" value="Segment"/>
</dbReference>
<accession>A0A289ZWB3</accession>
<dbReference type="EMBL" id="MF285618">
    <property type="protein sequence ID" value="ATA65650.1"/>
    <property type="molecule type" value="Genomic_DNA"/>
</dbReference>
<proteinExistence type="predicted"/>
<sequence>MKISIVSGDERSFRAAAFGMPDRDSVERTYSRLEEFSRGLSSRAREGLERTRGLIESMYDDTVRNSLRILGRVKRGLFRDDVIQFLDDQTEIATAPMTMRRWILAHPFIRSRYDTQSIDAWGSKPGQWDLEGKGYEDLFYRAATNGLATKNEKGEWWSEYTFGGCSVPGAGTISLEEQMDILATWDIIDDCIADGIDPTSVMKERL</sequence>
<organism evidence="1 2">
    <name type="scientific">Serratia phage vB_SmaM_ 2050HW</name>
    <dbReference type="NCBI Taxonomy" id="2024252"/>
    <lineage>
        <taxon>Viruses</taxon>
        <taxon>Duplodnaviria</taxon>
        <taxon>Heunggongvirae</taxon>
        <taxon>Uroviricota</taxon>
        <taxon>Caudoviricetes</taxon>
        <taxon>Chimalliviridae</taxon>
        <taxon>Moabitevirus</taxon>
        <taxon>Moabitevirus mv2050HW</taxon>
    </lineage>
</organism>
<protein>
    <submittedName>
        <fullName evidence="1">Uncharacterized protein</fullName>
    </submittedName>
</protein>
<evidence type="ECO:0000313" key="1">
    <source>
        <dbReference type="EMBL" id="ATA65650.1"/>
    </source>
</evidence>
<evidence type="ECO:0000313" key="2">
    <source>
        <dbReference type="Proteomes" id="UP000223363"/>
    </source>
</evidence>
<keyword evidence="2" id="KW-1185">Reference proteome</keyword>
<reference evidence="2" key="1">
    <citation type="submission" date="2017-06" db="EMBL/GenBank/DDBJ databases">
        <authorList>
            <person name="Zhao X."/>
        </authorList>
    </citation>
    <scope>NUCLEOTIDE SEQUENCE [LARGE SCALE GENOMIC DNA]</scope>
</reference>
<name>A0A289ZWB3_9CAUD</name>
<gene>
    <name evidence="1" type="ORF">2050HW_00315</name>
</gene>